<reference evidence="8 9" key="1">
    <citation type="submission" date="2015-04" db="EMBL/GenBank/DDBJ databases">
        <title>The draft genome sequence of Fusarium langsethiae, a T-2/HT-2 mycotoxin producer.</title>
        <authorList>
            <person name="Lysoe E."/>
            <person name="Divon H.H."/>
            <person name="Terzi V."/>
            <person name="Orru L."/>
            <person name="Lamontanara A."/>
            <person name="Kolseth A.-K."/>
            <person name="Frandsen R.J."/>
            <person name="Nielsen K."/>
            <person name="Thrane U."/>
        </authorList>
    </citation>
    <scope>NUCLEOTIDE SEQUENCE [LARGE SCALE GENOMIC DNA]</scope>
    <source>
        <strain evidence="8 9">Fl201059</strain>
    </source>
</reference>
<feature type="compositionally biased region" description="Polar residues" evidence="6">
    <location>
        <begin position="575"/>
        <end position="592"/>
    </location>
</feature>
<dbReference type="Gene3D" id="3.30.40.10">
    <property type="entry name" value="Zinc/RING finger domain, C3HC4 (zinc finger)"/>
    <property type="match status" value="1"/>
</dbReference>
<feature type="compositionally biased region" description="Polar residues" evidence="6">
    <location>
        <begin position="426"/>
        <end position="437"/>
    </location>
</feature>
<dbReference type="PANTHER" id="PTHR14305">
    <property type="entry name" value="E3 UBIQUITIN-PROTEIN LIGASE CCNB1IP1"/>
    <property type="match status" value="1"/>
</dbReference>
<organism evidence="8 9">
    <name type="scientific">Fusarium langsethiae</name>
    <dbReference type="NCBI Taxonomy" id="179993"/>
    <lineage>
        <taxon>Eukaryota</taxon>
        <taxon>Fungi</taxon>
        <taxon>Dikarya</taxon>
        <taxon>Ascomycota</taxon>
        <taxon>Pezizomycotina</taxon>
        <taxon>Sordariomycetes</taxon>
        <taxon>Hypocreomycetidae</taxon>
        <taxon>Hypocreales</taxon>
        <taxon>Nectriaceae</taxon>
        <taxon>Fusarium</taxon>
    </lineage>
</organism>
<sequence length="687" mass="76057">MSPSSTKVASGGSFHTYKQELINLLAQSQCSLNDPLPSPPLESSFPKSGTPMMGSDSLLELQTSLEADLDSLIGELEFEVPGDQREAKVEGTAMLPLPSIHLQQLSSHHEIFPFSPSIFQLLDQSASLTTFKYIDTFAGLTMEHALTCNNLKCRRELSDRALVTTCSHIFCVECAQRLGITGQEAERRNPCPACESQLTKPDDAVITNLNPSEDYKTSVLSGLSPNIIMECAGRALSFWAYQTTQNIYYQQHLYRTLTEKYSSLGIRLEKTVSDANTEIEGLHHKMSSLVAEQESLRRKHEEISQAYKEKSRKVVQLQELYDKVKRRAELGQIRRAASDAVDHTLQAAQLDPGYSGNMTAQGNIENNPAPAFGQSHRVNVSGMNNGAARNYHNMATEGNQWSRLRGSSHRDISGVPVGGLRRPTMGGSTVHQGTGLPTLTGTSITGFGRSRQSPNNFAPGFINHRGGLAGVGLTSGIKLNVQRSSNDRFEPQTQLVLGVASPSSSSSLLFGGRFPRSIIGPANKTAPVFALIKNRLSVQKQRKLGKMGLLKGSDLRAKFKAREATSEGQDRTSRKQQYLENSTEGRQSNENARQFPRRYMPSPHLGREEREELAKAVMGLELHIEQATIAANMYFHQAHGWEVRSPVPDDLDSLPQMLQGLYTVMIWMQQRIQVYETMFPGLRTEYD</sequence>
<dbReference type="GO" id="GO:0000795">
    <property type="term" value="C:synaptonemal complex"/>
    <property type="evidence" value="ECO:0007669"/>
    <property type="project" value="InterPro"/>
</dbReference>
<dbReference type="PANTHER" id="PTHR14305:SF0">
    <property type="entry name" value="E3 UBIQUITIN-PROTEIN LIGASE CCNB1IP1"/>
    <property type="match status" value="1"/>
</dbReference>
<evidence type="ECO:0000313" key="9">
    <source>
        <dbReference type="Proteomes" id="UP000037904"/>
    </source>
</evidence>
<feature type="region of interest" description="Disordered" evidence="6">
    <location>
        <begin position="560"/>
        <end position="608"/>
    </location>
</feature>
<keyword evidence="3" id="KW-0862">Zinc</keyword>
<dbReference type="InterPro" id="IPR013083">
    <property type="entry name" value="Znf_RING/FYVE/PHD"/>
</dbReference>
<dbReference type="AlphaFoldDB" id="A0A0N0DEU1"/>
<dbReference type="Pfam" id="PF14634">
    <property type="entry name" value="zf-RING_5"/>
    <property type="match status" value="1"/>
</dbReference>
<feature type="compositionally biased region" description="Low complexity" evidence="6">
    <location>
        <begin position="33"/>
        <end position="48"/>
    </location>
</feature>
<feature type="compositionally biased region" description="Basic and acidic residues" evidence="6">
    <location>
        <begin position="560"/>
        <end position="573"/>
    </location>
</feature>
<dbReference type="GO" id="GO:0007131">
    <property type="term" value="P:reciprocal meiotic recombination"/>
    <property type="evidence" value="ECO:0007669"/>
    <property type="project" value="InterPro"/>
</dbReference>
<evidence type="ECO:0000256" key="3">
    <source>
        <dbReference type="ARBA" id="ARBA00022833"/>
    </source>
</evidence>
<evidence type="ECO:0000256" key="1">
    <source>
        <dbReference type="ARBA" id="ARBA00022723"/>
    </source>
</evidence>
<gene>
    <name evidence="8" type="ORF">FLAG1_05470</name>
</gene>
<evidence type="ECO:0000256" key="5">
    <source>
        <dbReference type="SAM" id="Coils"/>
    </source>
</evidence>
<keyword evidence="2 4" id="KW-0863">Zinc-finger</keyword>
<feature type="region of interest" description="Disordered" evidence="6">
    <location>
        <begin position="33"/>
        <end position="52"/>
    </location>
</feature>
<feature type="coiled-coil region" evidence="5">
    <location>
        <begin position="293"/>
        <end position="327"/>
    </location>
</feature>
<dbReference type="PROSITE" id="PS00518">
    <property type="entry name" value="ZF_RING_1"/>
    <property type="match status" value="1"/>
</dbReference>
<evidence type="ECO:0000259" key="7">
    <source>
        <dbReference type="PROSITE" id="PS50089"/>
    </source>
</evidence>
<name>A0A0N0DEU1_FUSLA</name>
<keyword evidence="5" id="KW-0175">Coiled coil</keyword>
<dbReference type="PROSITE" id="PS50089">
    <property type="entry name" value="ZF_RING_2"/>
    <property type="match status" value="1"/>
</dbReference>
<dbReference type="InterPro" id="IPR017907">
    <property type="entry name" value="Znf_RING_CS"/>
</dbReference>
<accession>A0A0N0DEU1</accession>
<dbReference type="InterPro" id="IPR001841">
    <property type="entry name" value="Znf_RING"/>
</dbReference>
<evidence type="ECO:0000256" key="4">
    <source>
        <dbReference type="PROSITE-ProRule" id="PRU00175"/>
    </source>
</evidence>
<dbReference type="OrthoDB" id="441210at2759"/>
<dbReference type="EMBL" id="JXCE01000090">
    <property type="protein sequence ID" value="KPA41644.1"/>
    <property type="molecule type" value="Genomic_DNA"/>
</dbReference>
<evidence type="ECO:0000256" key="6">
    <source>
        <dbReference type="SAM" id="MobiDB-lite"/>
    </source>
</evidence>
<evidence type="ECO:0000256" key="2">
    <source>
        <dbReference type="ARBA" id="ARBA00022771"/>
    </source>
</evidence>
<dbReference type="GO" id="GO:0061630">
    <property type="term" value="F:ubiquitin protein ligase activity"/>
    <property type="evidence" value="ECO:0007669"/>
    <property type="project" value="InterPro"/>
</dbReference>
<dbReference type="SUPFAM" id="SSF57850">
    <property type="entry name" value="RING/U-box"/>
    <property type="match status" value="1"/>
</dbReference>
<dbReference type="Proteomes" id="UP000037904">
    <property type="component" value="Unassembled WGS sequence"/>
</dbReference>
<dbReference type="InterPro" id="IPR042448">
    <property type="entry name" value="CCNB1IP1"/>
</dbReference>
<keyword evidence="1" id="KW-0479">Metal-binding</keyword>
<dbReference type="GO" id="GO:0008270">
    <property type="term" value="F:zinc ion binding"/>
    <property type="evidence" value="ECO:0007669"/>
    <property type="project" value="UniProtKB-KW"/>
</dbReference>
<proteinExistence type="predicted"/>
<protein>
    <submittedName>
        <fullName evidence="8">E3 ubiquitin-protein ligase ccnb1ip1</fullName>
    </submittedName>
</protein>
<comment type="caution">
    <text evidence="8">The sequence shown here is derived from an EMBL/GenBank/DDBJ whole genome shotgun (WGS) entry which is preliminary data.</text>
</comment>
<evidence type="ECO:0000313" key="8">
    <source>
        <dbReference type="EMBL" id="KPA41644.1"/>
    </source>
</evidence>
<feature type="domain" description="RING-type" evidence="7">
    <location>
        <begin position="153"/>
        <end position="195"/>
    </location>
</feature>
<feature type="region of interest" description="Disordered" evidence="6">
    <location>
        <begin position="403"/>
        <end position="437"/>
    </location>
</feature>
<keyword evidence="9" id="KW-1185">Reference proteome</keyword>